<evidence type="ECO:0000313" key="5">
    <source>
        <dbReference type="Proteomes" id="UP001203136"/>
    </source>
</evidence>
<dbReference type="EMBL" id="JAQLGM010000007">
    <property type="protein sequence ID" value="MDB1999437.1"/>
    <property type="molecule type" value="Genomic_DNA"/>
</dbReference>
<dbReference type="Pfam" id="PF07963">
    <property type="entry name" value="N_methyl"/>
    <property type="match status" value="1"/>
</dbReference>
<dbReference type="AlphaFoldDB" id="A0AAW5F7E0"/>
<keyword evidence="2" id="KW-0812">Transmembrane</keyword>
<dbReference type="Proteomes" id="UP001300871">
    <property type="component" value="Unassembled WGS sequence"/>
</dbReference>
<name>A0AAW5F7E0_CLOSY</name>
<dbReference type="Proteomes" id="UP001203136">
    <property type="component" value="Unassembled WGS sequence"/>
</dbReference>
<comment type="caution">
    <text evidence="3">The sequence shown here is derived from an EMBL/GenBank/DDBJ whole genome shotgun (WGS) entry which is preliminary data.</text>
</comment>
<keyword evidence="2" id="KW-1133">Transmembrane helix</keyword>
<evidence type="ECO:0000256" key="2">
    <source>
        <dbReference type="SAM" id="Phobius"/>
    </source>
</evidence>
<organism evidence="3 5">
    <name type="scientific">Clostridium symbiosum</name>
    <name type="common">Bacteroides symbiosus</name>
    <dbReference type="NCBI Taxonomy" id="1512"/>
    <lineage>
        <taxon>Bacteria</taxon>
        <taxon>Bacillati</taxon>
        <taxon>Bacillota</taxon>
        <taxon>Clostridia</taxon>
        <taxon>Lachnospirales</taxon>
        <taxon>Lachnospiraceae</taxon>
        <taxon>Otoolea</taxon>
    </lineage>
</organism>
<proteinExistence type="predicted"/>
<reference evidence="3" key="1">
    <citation type="journal article" date="2022" name="Cell Host Microbe">
        <title>Colonization of the live biotherapeutic product VE303 and modulation of the microbiota and metabolites in healthy volunteers.</title>
        <authorList>
            <person name="Dsouza M."/>
            <person name="Menon R."/>
            <person name="Crossette E."/>
            <person name="Bhattarai S.K."/>
            <person name="Schneider J."/>
            <person name="Kim Y.G."/>
            <person name="Reddy S."/>
            <person name="Caballero S."/>
            <person name="Felix C."/>
            <person name="Cornacchione L."/>
            <person name="Hendrickson J."/>
            <person name="Watson A.R."/>
            <person name="Minot S.S."/>
            <person name="Greenfield N."/>
            <person name="Schopf L."/>
            <person name="Szabady R."/>
            <person name="Patarroyo J."/>
            <person name="Smith W."/>
            <person name="Harrison P."/>
            <person name="Kuijper E.J."/>
            <person name="Kelly C.P."/>
            <person name="Olle B."/>
            <person name="Bobilev D."/>
            <person name="Silber J.L."/>
            <person name="Bucci V."/>
            <person name="Roberts B."/>
            <person name="Faith J."/>
            <person name="Norman J.M."/>
        </authorList>
    </citation>
    <scope>NUCLEOTIDE SEQUENCE</scope>
    <source>
        <strain evidence="3">VE303-04</strain>
    </source>
</reference>
<evidence type="ECO:0000256" key="1">
    <source>
        <dbReference type="SAM" id="MobiDB-lite"/>
    </source>
</evidence>
<evidence type="ECO:0000313" key="4">
    <source>
        <dbReference type="EMBL" id="MDB1999437.1"/>
    </source>
</evidence>
<protein>
    <submittedName>
        <fullName evidence="3">Prepilin-type N-terminal cleavage/methylation domain-containing protein</fullName>
    </submittedName>
</protein>
<feature type="transmembrane region" description="Helical" evidence="2">
    <location>
        <begin position="12"/>
        <end position="31"/>
    </location>
</feature>
<dbReference type="RefSeq" id="WP_003511020.1">
    <property type="nucleotide sequence ID" value="NZ_CABKPP010000013.1"/>
</dbReference>
<gene>
    <name evidence="3" type="ORF">K5I21_18430</name>
    <name evidence="4" type="ORF">PM006_04440</name>
</gene>
<dbReference type="GeneID" id="57969222"/>
<dbReference type="PROSITE" id="PS00409">
    <property type="entry name" value="PROKAR_NTER_METHYL"/>
    <property type="match status" value="1"/>
</dbReference>
<reference evidence="4" key="2">
    <citation type="submission" date="2023-01" db="EMBL/GenBank/DDBJ databases">
        <title>Human gut microbiome strain richness.</title>
        <authorList>
            <person name="Chen-Liaw A."/>
        </authorList>
    </citation>
    <scope>NUCLEOTIDE SEQUENCE</scope>
    <source>
        <strain evidence="4">B1_m1001713B170214d0_201011</strain>
    </source>
</reference>
<dbReference type="EMBL" id="JAINVB010000001">
    <property type="protein sequence ID" value="MCK0087806.1"/>
    <property type="molecule type" value="Genomic_DNA"/>
</dbReference>
<dbReference type="NCBIfam" id="TIGR02532">
    <property type="entry name" value="IV_pilin_GFxxxE"/>
    <property type="match status" value="1"/>
</dbReference>
<dbReference type="InterPro" id="IPR012902">
    <property type="entry name" value="N_methyl_site"/>
</dbReference>
<accession>A0AAW5F7E0</accession>
<sequence length="190" mass="20590">MMKDNTNSGFSLIELIIAMTILLVLSGMIFLGSDSARRKETEKYAAALGNEILMARTASMSKAGKWRLGLYLKEKEYYCILESEEKASGESGGVYWESRSEKVRLGHAGAVDYEWVSGSGDPDGEGNVSDGAGTGEGSLEKGKLIHAWRFDRDTGSCMEGAGTLKVTGVGRTRTITVYKENGRVDISNVK</sequence>
<evidence type="ECO:0000313" key="3">
    <source>
        <dbReference type="EMBL" id="MCK0087806.1"/>
    </source>
</evidence>
<feature type="region of interest" description="Disordered" evidence="1">
    <location>
        <begin position="119"/>
        <end position="138"/>
    </location>
</feature>
<keyword evidence="2" id="KW-0472">Membrane</keyword>